<dbReference type="Proteomes" id="UP000254400">
    <property type="component" value="Unassembled WGS sequence"/>
</dbReference>
<accession>A0A378XUX6</accession>
<name>A0A378XUX6_PAEPO</name>
<dbReference type="EMBL" id="UGSC01000001">
    <property type="protein sequence ID" value="SUA66523.1"/>
    <property type="molecule type" value="Genomic_DNA"/>
</dbReference>
<evidence type="ECO:0000313" key="2">
    <source>
        <dbReference type="Proteomes" id="UP000254400"/>
    </source>
</evidence>
<sequence length="32" mass="3508">MVGGWWALRVQIVLPNASLLQNNSARSAGNRQ</sequence>
<gene>
    <name evidence="1" type="ORF">NCTC10343_01014</name>
</gene>
<dbReference type="AlphaFoldDB" id="A0A378XUX6"/>
<protein>
    <submittedName>
        <fullName evidence="1">Uncharacterized protein</fullName>
    </submittedName>
</protein>
<reference evidence="1 2" key="1">
    <citation type="submission" date="2018-06" db="EMBL/GenBank/DDBJ databases">
        <authorList>
            <consortium name="Pathogen Informatics"/>
            <person name="Doyle S."/>
        </authorList>
    </citation>
    <scope>NUCLEOTIDE SEQUENCE [LARGE SCALE GENOMIC DNA]</scope>
    <source>
        <strain evidence="1 2">NCTC10343</strain>
    </source>
</reference>
<organism evidence="1 2">
    <name type="scientific">Paenibacillus polymyxa</name>
    <name type="common">Bacillus polymyxa</name>
    <dbReference type="NCBI Taxonomy" id="1406"/>
    <lineage>
        <taxon>Bacteria</taxon>
        <taxon>Bacillati</taxon>
        <taxon>Bacillota</taxon>
        <taxon>Bacilli</taxon>
        <taxon>Bacillales</taxon>
        <taxon>Paenibacillaceae</taxon>
        <taxon>Paenibacillus</taxon>
    </lineage>
</organism>
<proteinExistence type="predicted"/>
<evidence type="ECO:0000313" key="1">
    <source>
        <dbReference type="EMBL" id="SUA66523.1"/>
    </source>
</evidence>